<name>A0A8B9EGQ0_ANSCY</name>
<dbReference type="SMART" id="SM00198">
    <property type="entry name" value="SCP"/>
    <property type="match status" value="1"/>
</dbReference>
<reference evidence="5" key="1">
    <citation type="submission" date="2025-08" db="UniProtKB">
        <authorList>
            <consortium name="Ensembl"/>
        </authorList>
    </citation>
    <scope>IDENTIFICATION</scope>
</reference>
<organism evidence="5 6">
    <name type="scientific">Anser cygnoides</name>
    <name type="common">Swan goose</name>
    <dbReference type="NCBI Taxonomy" id="8845"/>
    <lineage>
        <taxon>Eukaryota</taxon>
        <taxon>Metazoa</taxon>
        <taxon>Chordata</taxon>
        <taxon>Craniata</taxon>
        <taxon>Vertebrata</taxon>
        <taxon>Euteleostomi</taxon>
        <taxon>Archelosauria</taxon>
        <taxon>Archosauria</taxon>
        <taxon>Dinosauria</taxon>
        <taxon>Saurischia</taxon>
        <taxon>Theropoda</taxon>
        <taxon>Coelurosauria</taxon>
        <taxon>Aves</taxon>
        <taxon>Neognathae</taxon>
        <taxon>Galloanserae</taxon>
        <taxon>Anseriformes</taxon>
        <taxon>Anatidae</taxon>
        <taxon>Anserinae</taxon>
        <taxon>Anser</taxon>
    </lineage>
</organism>
<dbReference type="CDD" id="cd05383">
    <property type="entry name" value="CAP_CRISP"/>
    <property type="match status" value="1"/>
</dbReference>
<dbReference type="InterPro" id="IPR034117">
    <property type="entry name" value="SCP_CRISP"/>
</dbReference>
<dbReference type="Gene3D" id="1.10.10.740">
    <property type="entry name" value="Crisp domain"/>
    <property type="match status" value="1"/>
</dbReference>
<dbReference type="Proteomes" id="UP000694521">
    <property type="component" value="Unplaced"/>
</dbReference>
<feature type="disulfide bond" evidence="3">
    <location>
        <begin position="276"/>
        <end position="294"/>
    </location>
</feature>
<dbReference type="Pfam" id="PF08562">
    <property type="entry name" value="Crisp"/>
    <property type="match status" value="1"/>
</dbReference>
<protein>
    <submittedName>
        <fullName evidence="5">Cysteine rich secretory protein 3</fullName>
    </submittedName>
</protein>
<dbReference type="InterPro" id="IPR042076">
    <property type="entry name" value="Crisp-like_dom"/>
</dbReference>
<evidence type="ECO:0000259" key="4">
    <source>
        <dbReference type="PROSITE" id="PS51670"/>
    </source>
</evidence>
<dbReference type="PROSITE" id="PS51670">
    <property type="entry name" value="SHKT"/>
    <property type="match status" value="1"/>
</dbReference>
<comment type="caution">
    <text evidence="3">Lacks conserved residue(s) required for the propagation of feature annotation.</text>
</comment>
<dbReference type="SUPFAM" id="SSF55797">
    <property type="entry name" value="PR-1-like"/>
    <property type="match status" value="1"/>
</dbReference>
<dbReference type="InterPro" id="IPR013871">
    <property type="entry name" value="Cysteine_rich_secretory"/>
</dbReference>
<sequence length="305" mass="33953">MDCVNHELAQKQEHPDIWRLSSTQKNILVKQKGYKSCSSEELQSLPQPPAEGQKKLPVFLETKEMILPIVFLGLAAVLSPSTGQVPEAFTALITTNPDQQKLIVDKHNTLRRGVNPTASNMLRMEWNLAAATNAQNWANQCSLSHSPSSQRKTNVDCGENLYMSTAPSSWSDAIQAWYNEEKDFKYGVGATTKDAVIGHYTQVVWYKSYQIGCAVAYCPNSNYKYFYVCQYCPAGNRVDLMKTPYKEGKPCGDCPNACDNGLCTNPCKFQDLYSNCPGLVNDYGCANTFVMQNCPASCQCKTEIK</sequence>
<dbReference type="PRINTS" id="PR00837">
    <property type="entry name" value="V5TPXLIKE"/>
</dbReference>
<feature type="domain" description="ShKT" evidence="4">
    <location>
        <begin position="267"/>
        <end position="300"/>
    </location>
</feature>
<dbReference type="Gene3D" id="3.40.33.10">
    <property type="entry name" value="CAP"/>
    <property type="match status" value="1"/>
</dbReference>
<dbReference type="InterPro" id="IPR014044">
    <property type="entry name" value="CAP_dom"/>
</dbReference>
<dbReference type="GO" id="GO:0005576">
    <property type="term" value="C:extracellular region"/>
    <property type="evidence" value="ECO:0007669"/>
    <property type="project" value="InterPro"/>
</dbReference>
<evidence type="ECO:0000256" key="2">
    <source>
        <dbReference type="ARBA" id="ARBA00023157"/>
    </source>
</evidence>
<dbReference type="SUPFAM" id="SSF57546">
    <property type="entry name" value="Crisp domain-like"/>
    <property type="match status" value="1"/>
</dbReference>
<evidence type="ECO:0000256" key="3">
    <source>
        <dbReference type="PROSITE-ProRule" id="PRU01005"/>
    </source>
</evidence>
<accession>A0A8B9EGQ0</accession>
<keyword evidence="6" id="KW-1185">Reference proteome</keyword>
<keyword evidence="2 3" id="KW-1015">Disulfide bond</keyword>
<dbReference type="PROSITE" id="PS01009">
    <property type="entry name" value="CRISP_1"/>
    <property type="match status" value="1"/>
</dbReference>
<dbReference type="InterPro" id="IPR003582">
    <property type="entry name" value="ShKT_dom"/>
</dbReference>
<dbReference type="FunFam" id="3.40.33.10:FF:000005">
    <property type="entry name" value="Cysteine-rich secretory protein 2"/>
    <property type="match status" value="1"/>
</dbReference>
<dbReference type="Ensembl" id="ENSACDT00005024009.1">
    <property type="protein sequence ID" value="ENSACDP00005020083.1"/>
    <property type="gene ID" value="ENSACDG00005014546.1"/>
</dbReference>
<dbReference type="AlphaFoldDB" id="A0A8B9EGQ0"/>
<evidence type="ECO:0000256" key="1">
    <source>
        <dbReference type="ARBA" id="ARBA00009923"/>
    </source>
</evidence>
<dbReference type="InterPro" id="IPR018244">
    <property type="entry name" value="Allrgn_V5/Tpx1_CS"/>
</dbReference>
<reference evidence="5" key="2">
    <citation type="submission" date="2025-09" db="UniProtKB">
        <authorList>
            <consortium name="Ensembl"/>
        </authorList>
    </citation>
    <scope>IDENTIFICATION</scope>
</reference>
<evidence type="ECO:0000313" key="5">
    <source>
        <dbReference type="Ensembl" id="ENSACDP00005020083.1"/>
    </source>
</evidence>
<dbReference type="PANTHER" id="PTHR10334">
    <property type="entry name" value="CYSTEINE-RICH SECRETORY PROTEIN-RELATED"/>
    <property type="match status" value="1"/>
</dbReference>
<dbReference type="InterPro" id="IPR001283">
    <property type="entry name" value="CRISP-related"/>
</dbReference>
<comment type="similarity">
    <text evidence="1">Belongs to the CRISP family.</text>
</comment>
<proteinExistence type="inferred from homology"/>
<evidence type="ECO:0000313" key="6">
    <source>
        <dbReference type="Proteomes" id="UP000694521"/>
    </source>
</evidence>
<dbReference type="Pfam" id="PF00188">
    <property type="entry name" value="CAP"/>
    <property type="match status" value="1"/>
</dbReference>
<dbReference type="InterPro" id="IPR035940">
    <property type="entry name" value="CAP_sf"/>
</dbReference>
<feature type="disulfide bond" evidence="3">
    <location>
        <begin position="285"/>
        <end position="298"/>
    </location>
</feature>
<dbReference type="FunFam" id="1.10.10.740:FF:000001">
    <property type="entry name" value="Cysteine-rich secretory protein 2"/>
    <property type="match status" value="1"/>
</dbReference>